<dbReference type="OrthoDB" id="8212403at2"/>
<name>A0A5B1CRY1_9BACT</name>
<dbReference type="Proteomes" id="UP000322699">
    <property type="component" value="Unassembled WGS sequence"/>
</dbReference>
<dbReference type="RefSeq" id="WP_068261173.1">
    <property type="nucleotide sequence ID" value="NZ_VRLW01000001.1"/>
</dbReference>
<keyword evidence="4" id="KW-1185">Reference proteome</keyword>
<evidence type="ECO:0000313" key="3">
    <source>
        <dbReference type="EMBL" id="KAA1262014.1"/>
    </source>
</evidence>
<reference evidence="3 4" key="1">
    <citation type="submission" date="2019-08" db="EMBL/GenBank/DDBJ databases">
        <title>Deep-cultivation of Planctomycetes and their phenomic and genomic characterization uncovers novel biology.</title>
        <authorList>
            <person name="Wiegand S."/>
            <person name="Jogler M."/>
            <person name="Boedeker C."/>
            <person name="Pinto D."/>
            <person name="Vollmers J."/>
            <person name="Rivas-Marin E."/>
            <person name="Kohn T."/>
            <person name="Peeters S.H."/>
            <person name="Heuer A."/>
            <person name="Rast P."/>
            <person name="Oberbeckmann S."/>
            <person name="Bunk B."/>
            <person name="Jeske O."/>
            <person name="Meyerdierks A."/>
            <person name="Storesund J.E."/>
            <person name="Kallscheuer N."/>
            <person name="Luecker S."/>
            <person name="Lage O.M."/>
            <person name="Pohl T."/>
            <person name="Merkel B.J."/>
            <person name="Hornburger P."/>
            <person name="Mueller R.-W."/>
            <person name="Bruemmer F."/>
            <person name="Labrenz M."/>
            <person name="Spormann A.M."/>
            <person name="Op Den Camp H."/>
            <person name="Overmann J."/>
            <person name="Amann R."/>
            <person name="Jetten M.S.M."/>
            <person name="Mascher T."/>
            <person name="Medema M.H."/>
            <person name="Devos D.P."/>
            <person name="Kaster A.-K."/>
            <person name="Ovreas L."/>
            <person name="Rohde M."/>
            <person name="Galperin M.Y."/>
            <person name="Jogler C."/>
        </authorList>
    </citation>
    <scope>NUCLEOTIDE SEQUENCE [LARGE SCALE GENOMIC DNA]</scope>
    <source>
        <strain evidence="3 4">LF1</strain>
    </source>
</reference>
<evidence type="ECO:0000313" key="4">
    <source>
        <dbReference type="Proteomes" id="UP000322699"/>
    </source>
</evidence>
<organism evidence="3 4">
    <name type="scientific">Rubripirellula obstinata</name>
    <dbReference type="NCBI Taxonomy" id="406547"/>
    <lineage>
        <taxon>Bacteria</taxon>
        <taxon>Pseudomonadati</taxon>
        <taxon>Planctomycetota</taxon>
        <taxon>Planctomycetia</taxon>
        <taxon>Pirellulales</taxon>
        <taxon>Pirellulaceae</taxon>
        <taxon>Rubripirellula</taxon>
    </lineage>
</organism>
<dbReference type="EMBL" id="VRLW01000001">
    <property type="protein sequence ID" value="KAA1262014.1"/>
    <property type="molecule type" value="Genomic_DNA"/>
</dbReference>
<dbReference type="AlphaFoldDB" id="A0A5B1CRY1"/>
<comment type="caution">
    <text evidence="3">The sequence shown here is derived from an EMBL/GenBank/DDBJ whole genome shotgun (WGS) entry which is preliminary data.</text>
</comment>
<feature type="compositionally biased region" description="Basic and acidic residues" evidence="1">
    <location>
        <begin position="33"/>
        <end position="51"/>
    </location>
</feature>
<feature type="signal peptide" evidence="2">
    <location>
        <begin position="1"/>
        <end position="24"/>
    </location>
</feature>
<protein>
    <submittedName>
        <fullName evidence="3">Uncharacterized protein</fullName>
    </submittedName>
</protein>
<evidence type="ECO:0000256" key="1">
    <source>
        <dbReference type="SAM" id="MobiDB-lite"/>
    </source>
</evidence>
<sequence length="577" mass="62663" precursor="true">MLTFRCQTNIFLTVAVLFAASTSAADPRYGNTSRRDNSNADRNVRSTERVARASWQPSRRDDAGDNNADESQLEETTVKLVGYEDETRDRARQAKTRRANQQRVRQVAANNAPLPPASSIIDPPVQHGHLDGQIPMGYGSGTPIHGLPSYDSDVVYGDGSCDSMGCGGGCDSGCDSMSCGGCGTSGCSMCGELASPNAWRPCLTLCVPQDGWVSFEYLTWWQDGMDLPPLVTSSVGPNVPATQAGVLGQATTRILFGGDDVLTDNFDGGRLRFGVWLDKCHTWGLGAEYFNIGSESEGISRTSTGNPTLSRPFFNTETNQEDAQIVAFPGILTGTVRATATSELTGAGVHLRHLRNCCEGCSSGLFCGCAGHFCSRTEAIFGYRGLQLKESVTIHEDLVSNDPSNPGSFDIMDRFETRNQFNGFDIGWLNRRTRGFWSLDTSLRLAIGNNKQTVRVNGSTEITDPSATPSVQTFEGGLLTQNPGNIGVFERNEFAVVPEIGATLGYQLTDHLRATLGYTFIYWSNMVRPGDHIDRDVNPNLIPPQVPPIAGAARPGFEFDTTDYWVQGLSFGGEYRW</sequence>
<dbReference type="InterPro" id="IPR011446">
    <property type="entry name" value="BBP7"/>
</dbReference>
<feature type="region of interest" description="Disordered" evidence="1">
    <location>
        <begin position="25"/>
        <end position="105"/>
    </location>
</feature>
<feature type="chain" id="PRO_5023116824" evidence="2">
    <location>
        <begin position="25"/>
        <end position="577"/>
    </location>
</feature>
<proteinExistence type="predicted"/>
<gene>
    <name evidence="3" type="ORF">LF1_45750</name>
</gene>
<accession>A0A5B1CRY1</accession>
<keyword evidence="2" id="KW-0732">Signal</keyword>
<dbReference type="Pfam" id="PF07585">
    <property type="entry name" value="BBP7"/>
    <property type="match status" value="1"/>
</dbReference>
<evidence type="ECO:0000256" key="2">
    <source>
        <dbReference type="SAM" id="SignalP"/>
    </source>
</evidence>